<organism evidence="2 3">
    <name type="scientific">Cyanidiococcus yangmingshanensis</name>
    <dbReference type="NCBI Taxonomy" id="2690220"/>
    <lineage>
        <taxon>Eukaryota</taxon>
        <taxon>Rhodophyta</taxon>
        <taxon>Bangiophyceae</taxon>
        <taxon>Cyanidiales</taxon>
        <taxon>Cyanidiaceae</taxon>
        <taxon>Cyanidiococcus</taxon>
    </lineage>
</organism>
<keyword evidence="3" id="KW-1185">Reference proteome</keyword>
<dbReference type="AlphaFoldDB" id="A0A7J7IJV2"/>
<name>A0A7J7IJV2_9RHOD</name>
<evidence type="ECO:0000256" key="1">
    <source>
        <dbReference type="SAM" id="SignalP"/>
    </source>
</evidence>
<dbReference type="OrthoDB" id="10368236at2759"/>
<dbReference type="Proteomes" id="UP000530660">
    <property type="component" value="Unassembled WGS sequence"/>
</dbReference>
<feature type="signal peptide" evidence="1">
    <location>
        <begin position="1"/>
        <end position="25"/>
    </location>
</feature>
<evidence type="ECO:0000313" key="2">
    <source>
        <dbReference type="EMBL" id="KAF6003308.1"/>
    </source>
</evidence>
<protein>
    <submittedName>
        <fullName evidence="2">Uncharacterized protein</fullName>
    </submittedName>
</protein>
<reference evidence="2 3" key="1">
    <citation type="journal article" date="2020" name="J. Phycol.">
        <title>Comparative genome analysis reveals Cyanidiococcus gen. nov., a new extremophilic red algal genus sister to Cyanidioschyzon (Cyanidioschyzonaceae, Rhodophyta).</title>
        <authorList>
            <person name="Liu S.-L."/>
            <person name="Chiang Y.-R."/>
            <person name="Yoon H.S."/>
            <person name="Fu H.-Y."/>
        </authorList>
    </citation>
    <scope>NUCLEOTIDE SEQUENCE [LARGE SCALE GENOMIC DNA]</scope>
    <source>
        <strain evidence="2 3">THAL066</strain>
    </source>
</reference>
<accession>A0A7J7IJV2</accession>
<dbReference type="EMBL" id="VWRR01000007">
    <property type="protein sequence ID" value="KAF6003308.1"/>
    <property type="molecule type" value="Genomic_DNA"/>
</dbReference>
<sequence length="240" mass="25239">MNRFYPVFVIFLLLSLLSCLTGTGAVPLIEIEPESLLRLATPAPSLPPLPPAVLAAVEAAEHSHGNITGPHINETIAAALNYTQFQYTLANSLLSIDPHICLNEALTMGAGDVAAMLTECTIAQVNSDNCSYASKSVIEPMFRSVGWDSSDIVGIALARKFPAAFFNWSGPAGEGGDGLRGIRAFAAGLELSDNITRGLGPALRSGSYKLAAAGAVELLNDEVYAYVVVGRAPGQTCYKL</sequence>
<evidence type="ECO:0000313" key="3">
    <source>
        <dbReference type="Proteomes" id="UP000530660"/>
    </source>
</evidence>
<gene>
    <name evidence="2" type="ORF">F1559_003149</name>
</gene>
<proteinExistence type="predicted"/>
<keyword evidence="1" id="KW-0732">Signal</keyword>
<feature type="chain" id="PRO_5029491340" evidence="1">
    <location>
        <begin position="26"/>
        <end position="240"/>
    </location>
</feature>
<comment type="caution">
    <text evidence="2">The sequence shown here is derived from an EMBL/GenBank/DDBJ whole genome shotgun (WGS) entry which is preliminary data.</text>
</comment>
<dbReference type="PROSITE" id="PS51257">
    <property type="entry name" value="PROKAR_LIPOPROTEIN"/>
    <property type="match status" value="1"/>
</dbReference>